<dbReference type="GO" id="GO:1990112">
    <property type="term" value="C:RQC complex"/>
    <property type="evidence" value="ECO:0007669"/>
    <property type="project" value="TreeGrafter"/>
</dbReference>
<dbReference type="HOGENOM" id="CLU_022481_2_1_9"/>
<comment type="similarity">
    <text evidence="5">Belongs to the NEMF family.</text>
</comment>
<name>G5GH37_9FIRM</name>
<dbReference type="InterPro" id="IPR008532">
    <property type="entry name" value="NFACT_RNA-bd"/>
</dbReference>
<dbReference type="Gene3D" id="2.30.310.10">
    <property type="entry name" value="ibrinogen binding protein from staphylococcus aureus domain"/>
    <property type="match status" value="1"/>
</dbReference>
<keyword evidence="5" id="KW-0175">Coiled coil</keyword>
<evidence type="ECO:0000256" key="3">
    <source>
        <dbReference type="ARBA" id="ARBA00022884"/>
    </source>
</evidence>
<dbReference type="PATRIC" id="fig|679200.3.peg.925"/>
<feature type="domain" description="NFACT RNA-binding" evidence="6">
    <location>
        <begin position="460"/>
        <end position="554"/>
    </location>
</feature>
<dbReference type="PANTHER" id="PTHR15239">
    <property type="entry name" value="NUCLEAR EXPORT MEDIATOR FACTOR NEMF"/>
    <property type="match status" value="1"/>
</dbReference>
<comment type="caution">
    <text evidence="7">The sequence shown here is derived from an EMBL/GenBank/DDBJ whole genome shotgun (WGS) entry which is preliminary data.</text>
</comment>
<evidence type="ECO:0000259" key="6">
    <source>
        <dbReference type="Pfam" id="PF05670"/>
    </source>
</evidence>
<dbReference type="GO" id="GO:0019843">
    <property type="term" value="F:rRNA binding"/>
    <property type="evidence" value="ECO:0007669"/>
    <property type="project" value="UniProtKB-UniRule"/>
</dbReference>
<accession>G5GH37</accession>
<proteinExistence type="inferred from homology"/>
<dbReference type="eggNOG" id="COG1293">
    <property type="taxonomic scope" value="Bacteria"/>
</dbReference>
<comment type="function">
    <text evidence="5">Key component of the ribosome quality control system (RQC), a ribosome-associated complex that mediates the extraction of incompletely synthesized nascent chains from stalled ribosomes and their subsequent degradation. RqcH recruits Ala-charged tRNA, and with RqcP directs the elongation of stalled nascent chains on 50S ribosomal subunits, leading to non-templated C-terminal alanine extensions (Ala tail). The Ala tail promotes nascent chain degradation. May add between 1 and at least 8 Ala residues. Binds to stalled 50S ribosomal subunits.</text>
</comment>
<dbReference type="PANTHER" id="PTHR15239:SF6">
    <property type="entry name" value="RIBOSOME QUALITY CONTROL COMPLEX SUBUNIT NEMF"/>
    <property type="match status" value="1"/>
</dbReference>
<dbReference type="InterPro" id="IPR043682">
    <property type="entry name" value="RqcH_bacterial"/>
</dbReference>
<dbReference type="GO" id="GO:0043023">
    <property type="term" value="F:ribosomal large subunit binding"/>
    <property type="evidence" value="ECO:0007669"/>
    <property type="project" value="UniProtKB-UniRule"/>
</dbReference>
<dbReference type="FunFam" id="2.30.310.10:FF:000004">
    <property type="entry name" value="Fibronectin-binding protein A"/>
    <property type="match status" value="1"/>
</dbReference>
<keyword evidence="2 5" id="KW-0699">rRNA-binding</keyword>
<comment type="subunit">
    <text evidence="5">Associates with stalled 50S ribosomal subunits. Binds to RqcP.</text>
</comment>
<dbReference type="InterPro" id="IPR010979">
    <property type="entry name" value="Ribosomal_uS13-like_H2TH"/>
</dbReference>
<keyword evidence="8" id="KW-1185">Reference proteome</keyword>
<dbReference type="STRING" id="679200.HMPREF9333_00877"/>
<keyword evidence="1 5" id="KW-0820">tRNA-binding</keyword>
<dbReference type="InterPro" id="IPR051608">
    <property type="entry name" value="RQC_Subunit_NEMF"/>
</dbReference>
<evidence type="ECO:0000313" key="7">
    <source>
        <dbReference type="EMBL" id="EHI55834.1"/>
    </source>
</evidence>
<gene>
    <name evidence="5" type="primary">rqcH</name>
    <name evidence="7" type="ORF">HMPREF9333_00877</name>
</gene>
<evidence type="ECO:0000256" key="1">
    <source>
        <dbReference type="ARBA" id="ARBA00022555"/>
    </source>
</evidence>
<dbReference type="GO" id="GO:0000049">
    <property type="term" value="F:tRNA binding"/>
    <property type="evidence" value="ECO:0007669"/>
    <property type="project" value="UniProtKB-UniRule"/>
</dbReference>
<evidence type="ECO:0000256" key="4">
    <source>
        <dbReference type="ARBA" id="ARBA00022917"/>
    </source>
</evidence>
<dbReference type="OrthoDB" id="9766163at2"/>
<evidence type="ECO:0000256" key="2">
    <source>
        <dbReference type="ARBA" id="ARBA00022730"/>
    </source>
</evidence>
<reference evidence="7 8" key="1">
    <citation type="submission" date="2011-08" db="EMBL/GenBank/DDBJ databases">
        <title>The Genome Sequence of Johnsonella ignava ATCC 51276.</title>
        <authorList>
            <consortium name="The Broad Institute Genome Sequencing Platform"/>
            <person name="Earl A."/>
            <person name="Ward D."/>
            <person name="Feldgarden M."/>
            <person name="Gevers D."/>
            <person name="Izard J."/>
            <person name="Blanton J.M."/>
            <person name="Baranova O.V."/>
            <person name="Dewhirst F.E."/>
            <person name="Young S.K."/>
            <person name="Zeng Q."/>
            <person name="Gargeya S."/>
            <person name="Fitzgerald M."/>
            <person name="Haas B."/>
            <person name="Abouelleil A."/>
            <person name="Alvarado L."/>
            <person name="Arachchi H.M."/>
            <person name="Berlin A."/>
            <person name="Brown A."/>
            <person name="Chapman S.B."/>
            <person name="Chen Z."/>
            <person name="Dunbar C."/>
            <person name="Freedman E."/>
            <person name="Gearin G."/>
            <person name="Gellesch M."/>
            <person name="Goldberg J."/>
            <person name="Griggs A."/>
            <person name="Gujja S."/>
            <person name="Heiman D."/>
            <person name="Howarth C."/>
            <person name="Larson L."/>
            <person name="Lui A."/>
            <person name="MacDonald P.J.P."/>
            <person name="Montmayeur A."/>
            <person name="Murphy C."/>
            <person name="Neiman D."/>
            <person name="Pearson M."/>
            <person name="Priest M."/>
            <person name="Roberts A."/>
            <person name="Saif S."/>
            <person name="Shea T."/>
            <person name="Shenoy N."/>
            <person name="Sisk P."/>
            <person name="Stolte C."/>
            <person name="Sykes S."/>
            <person name="Wortman J."/>
            <person name="Nusbaum C."/>
            <person name="Birren B."/>
        </authorList>
    </citation>
    <scope>NUCLEOTIDE SEQUENCE [LARGE SCALE GENOMIC DNA]</scope>
    <source>
        <strain evidence="7 8">ATCC 51276</strain>
    </source>
</reference>
<keyword evidence="3 5" id="KW-0694">RNA-binding</keyword>
<feature type="coiled-coil region" evidence="5">
    <location>
        <begin position="393"/>
        <end position="420"/>
    </location>
</feature>
<dbReference type="RefSeq" id="WP_005540159.1">
    <property type="nucleotide sequence ID" value="NZ_JH378831.1"/>
</dbReference>
<dbReference type="Gene3D" id="1.10.8.50">
    <property type="match status" value="1"/>
</dbReference>
<dbReference type="Pfam" id="PF05670">
    <property type="entry name" value="NFACT-R_1"/>
    <property type="match status" value="1"/>
</dbReference>
<keyword evidence="4 5" id="KW-0648">Protein biosynthesis</keyword>
<dbReference type="GO" id="GO:0072344">
    <property type="term" value="P:rescue of stalled ribosome"/>
    <property type="evidence" value="ECO:0007669"/>
    <property type="project" value="UniProtKB-UniRule"/>
</dbReference>
<evidence type="ECO:0000256" key="5">
    <source>
        <dbReference type="HAMAP-Rule" id="MF_00844"/>
    </source>
</evidence>
<dbReference type="AlphaFoldDB" id="G5GH37"/>
<evidence type="ECO:0000313" key="8">
    <source>
        <dbReference type="Proteomes" id="UP000003011"/>
    </source>
</evidence>
<dbReference type="Pfam" id="PF05833">
    <property type="entry name" value="NFACT_N"/>
    <property type="match status" value="1"/>
</dbReference>
<organism evidence="7 8">
    <name type="scientific">Johnsonella ignava ATCC 51276</name>
    <dbReference type="NCBI Taxonomy" id="679200"/>
    <lineage>
        <taxon>Bacteria</taxon>
        <taxon>Bacillati</taxon>
        <taxon>Bacillota</taxon>
        <taxon>Clostridia</taxon>
        <taxon>Lachnospirales</taxon>
        <taxon>Lachnospiraceae</taxon>
        <taxon>Johnsonella</taxon>
    </lineage>
</organism>
<dbReference type="HAMAP" id="MF_00844_B">
    <property type="entry name" value="RqcH_B"/>
    <property type="match status" value="1"/>
</dbReference>
<sequence>MAFDGIVTANLVFELNSKLTGGRISKISMPESDEIILNIKNNSQNYKLLISASPSLPLMYLTDEIKKNPSTAPAFCMLLRKHIGNARIISIKQQGLERIVEIIFEHFDELGDICHKKLYIELMGKHSNIIFTDLSDKILDSIKRIPSHLSSLREVLPGRSYFLPESLKKAEPLSTCFEEFSVLLRNSKQNLGKTLYMSFSGISPLCSDEICLRCGINSEAACDSFDTDTITHIYNIFNILLDDVKQSVFYPRIIYKNGVPVEFASFNLSSFKSPVYETVIYTSISSLLYDYYSQKSRYERIRQKTAELRRHINSLLEKNNKKYALQEKQIIDSDKKEKFKIYADLINTYSYDLKGGEDILICKNYYDNDNEISIPLDSTMSASENAVNYYEKYSKLKRTKEALSSEIKKTRSDIEHLNSILVSLDLLEDDDDLLQVKNELVQYGYIKKRSSVKDTKIKSKPLHFISSDGFDIFVGKNNYQNEEITFKKAVSDDWWFHAKGVPGSHVIIKCEGKEPTDKTFEEAAGLAAYYSKSGKNSKVEVDYVRRKNIKKVNGTAPGFVIYHNNWSMSINPSNKLHEVKK</sequence>
<dbReference type="EMBL" id="ACZL01000015">
    <property type="protein sequence ID" value="EHI55834.1"/>
    <property type="molecule type" value="Genomic_DNA"/>
</dbReference>
<dbReference type="Proteomes" id="UP000003011">
    <property type="component" value="Unassembled WGS sequence"/>
</dbReference>
<dbReference type="SUPFAM" id="SSF46946">
    <property type="entry name" value="S13-like H2TH domain"/>
    <property type="match status" value="1"/>
</dbReference>
<protein>
    <recommendedName>
        <fullName evidence="5">Rqc2 homolog RqcH</fullName>
        <shortName evidence="5">RqcH</shortName>
    </recommendedName>
</protein>